<keyword evidence="5" id="KW-1185">Reference proteome</keyword>
<dbReference type="AlphaFoldDB" id="A0A143DEJ2"/>
<comment type="catalytic activity">
    <reaction evidence="1">
        <text>Release of a C-terminal amino acid with broad specificity, except for -Pro.</text>
        <dbReference type="EC" id="3.4.17.19"/>
    </reaction>
</comment>
<dbReference type="PROSITE" id="PS52034">
    <property type="entry name" value="PEPTIDASE_M32"/>
    <property type="match status" value="1"/>
</dbReference>
<organism evidence="4 5">
    <name type="scientific">Haematospirillum jordaniae</name>
    <dbReference type="NCBI Taxonomy" id="1549855"/>
    <lineage>
        <taxon>Bacteria</taxon>
        <taxon>Pseudomonadati</taxon>
        <taxon>Pseudomonadota</taxon>
        <taxon>Alphaproteobacteria</taxon>
        <taxon>Rhodospirillales</taxon>
        <taxon>Novispirillaceae</taxon>
        <taxon>Haematospirillum</taxon>
    </lineage>
</organism>
<dbReference type="CDD" id="cd06460">
    <property type="entry name" value="M32_Taq"/>
    <property type="match status" value="1"/>
</dbReference>
<accession>A0A143DEJ2</accession>
<keyword evidence="2" id="KW-0862">Zinc</keyword>
<evidence type="ECO:0000313" key="5">
    <source>
        <dbReference type="Proteomes" id="UP000076066"/>
    </source>
</evidence>
<keyword evidence="1" id="KW-0482">Metalloprotease</keyword>
<dbReference type="Pfam" id="PF02074">
    <property type="entry name" value="Peptidase_M32"/>
    <property type="match status" value="1"/>
</dbReference>
<evidence type="ECO:0000313" key="4">
    <source>
        <dbReference type="EMBL" id="AMW34703.1"/>
    </source>
</evidence>
<dbReference type="GO" id="GO:0004181">
    <property type="term" value="F:metallocarboxypeptidase activity"/>
    <property type="evidence" value="ECO:0007669"/>
    <property type="project" value="UniProtKB-UniRule"/>
</dbReference>
<dbReference type="EC" id="3.4.17.19" evidence="1"/>
<keyword evidence="1" id="KW-0645">Protease</keyword>
<dbReference type="RefSeq" id="WP_066134403.1">
    <property type="nucleotide sequence ID" value="NZ_CP014525.1"/>
</dbReference>
<evidence type="ECO:0000256" key="1">
    <source>
        <dbReference type="PIRNR" id="PIRNR006615"/>
    </source>
</evidence>
<dbReference type="SUPFAM" id="SSF55486">
    <property type="entry name" value="Metalloproteases ('zincins'), catalytic domain"/>
    <property type="match status" value="1"/>
</dbReference>
<dbReference type="GeneID" id="53316583"/>
<dbReference type="PANTHER" id="PTHR34217">
    <property type="entry name" value="METAL-DEPENDENT CARBOXYPEPTIDASE"/>
    <property type="match status" value="1"/>
</dbReference>
<dbReference type="PANTHER" id="PTHR34217:SF1">
    <property type="entry name" value="CARBOXYPEPTIDASE 1"/>
    <property type="match status" value="1"/>
</dbReference>
<feature type="binding site" evidence="2">
    <location>
        <position position="268"/>
    </location>
    <ligand>
        <name>Zn(2+)</name>
        <dbReference type="ChEBI" id="CHEBI:29105"/>
        <note>catalytic</note>
    </ligand>
</feature>
<dbReference type="GO" id="GO:0046872">
    <property type="term" value="F:metal ion binding"/>
    <property type="evidence" value="ECO:0007669"/>
    <property type="project" value="UniProtKB-KW"/>
</dbReference>
<feature type="binding site" evidence="2">
    <location>
        <position position="294"/>
    </location>
    <ligand>
        <name>Zn(2+)</name>
        <dbReference type="ChEBI" id="CHEBI:29105"/>
        <note>catalytic</note>
    </ligand>
</feature>
<dbReference type="OrthoDB" id="9772308at2"/>
<dbReference type="EMBL" id="CP014525">
    <property type="protein sequence ID" value="AMW34703.1"/>
    <property type="molecule type" value="Genomic_DNA"/>
</dbReference>
<keyword evidence="1" id="KW-0378">Hydrolase</keyword>
<comment type="similarity">
    <text evidence="1">Belongs to the peptidase M32 family.</text>
</comment>
<dbReference type="Proteomes" id="UP000076066">
    <property type="component" value="Chromosome"/>
</dbReference>
<protein>
    <recommendedName>
        <fullName evidence="1">Metal-dependent carboxypeptidase</fullName>
        <ecNumber evidence="1">3.4.17.19</ecNumber>
    </recommendedName>
</protein>
<evidence type="ECO:0000256" key="2">
    <source>
        <dbReference type="PIRSR" id="PIRSR006615-1"/>
    </source>
</evidence>
<dbReference type="PIRSF" id="PIRSF006615">
    <property type="entry name" value="Zn_crbxpep_Taq"/>
    <property type="match status" value="1"/>
</dbReference>
<dbReference type="STRING" id="1549855.AY555_05375"/>
<feature type="binding site" evidence="2">
    <location>
        <position position="264"/>
    </location>
    <ligand>
        <name>Zn(2+)</name>
        <dbReference type="ChEBI" id="CHEBI:29105"/>
        <note>catalytic</note>
    </ligand>
</feature>
<reference evidence="4 5" key="1">
    <citation type="submission" date="2016-02" db="EMBL/GenBank/DDBJ databases">
        <title>Complete Genome of H5569, the type strain of the newly described species Haematospirillium jordaniae.</title>
        <authorList>
            <person name="Nicholson A.C."/>
            <person name="Humrighouse B.W."/>
            <person name="Loparov V."/>
            <person name="McQuiston J.R."/>
        </authorList>
    </citation>
    <scope>NUCLEOTIDE SEQUENCE [LARGE SCALE GENOMIC DNA]</scope>
    <source>
        <strain evidence="4 5">H5569</strain>
    </source>
</reference>
<dbReference type="PRINTS" id="PR00998">
    <property type="entry name" value="CRBOXYPTASET"/>
</dbReference>
<feature type="active site" description="Proton donor/acceptor" evidence="3">
    <location>
        <position position="265"/>
    </location>
</feature>
<name>A0A143DEJ2_9PROT</name>
<keyword evidence="1 2" id="KW-0479">Metal-binding</keyword>
<keyword evidence="1" id="KW-0121">Carboxypeptidase</keyword>
<dbReference type="Gene3D" id="1.10.1370.30">
    <property type="match status" value="1"/>
</dbReference>
<comment type="cofactor">
    <cofactor evidence="2">
        <name>Zn(2+)</name>
        <dbReference type="ChEBI" id="CHEBI:29105"/>
    </cofactor>
    <text evidence="2">Binds 1 zinc ion per subunit.</text>
</comment>
<gene>
    <name evidence="4" type="ORF">AY555_05375</name>
</gene>
<sequence>MTRAMDAYRSLEKQFARLSALQEAEGLLHWDSSVMMPEGGGVDRGEQLATLAALAHEMITAPHVGDLIEQAAEADLDPWQAANLREMRRTRAHATAVPGDLVEATSRAVSSCEGIWRQARAKSDFAAVRPALEQVVALTRHSARAKAEALGCTVYDALLDQFEPGGSCAAIDPLFADLESFLPPFLDAVLDHQGDVADTPPGPYDQTAQETLGRTIMQAMGFDFRHGRLDVSAHPFCGGTPGDVRITTRYDTGDYSSALMGVIHETGHGLYERGLPSAWRRQPVGLARGMSIHESQSLLMEMQAGRSRDFFSFFGPLVRERFGVNGDDWTDEAQHRRAIQVRRGYIRVNADEVTYPLHVILRYRLERAMVEGTLEVADLPGAWNEGFERLLGIPVPDHCHGVMQDVHWFDGLIGYFPTYTLGAMTAAQLYAAAVLHNPDIPRSLTEGDFAPLLAWLRPNVHEKASSLSTHELLVQATGKPLDAGVFKAHLTRRYLV</sequence>
<evidence type="ECO:0000256" key="3">
    <source>
        <dbReference type="PIRSR" id="PIRSR006615-2"/>
    </source>
</evidence>
<dbReference type="GO" id="GO:0006508">
    <property type="term" value="P:proteolysis"/>
    <property type="evidence" value="ECO:0007669"/>
    <property type="project" value="UniProtKB-UniRule"/>
</dbReference>
<dbReference type="KEGG" id="hjo:AY555_05375"/>
<proteinExistence type="inferred from homology"/>
<dbReference type="InterPro" id="IPR001333">
    <property type="entry name" value="Peptidase_M32_Taq"/>
</dbReference>
<comment type="function">
    <text evidence="1">Broad specificity carboxypetidase that releases amino acids sequentially from the C-terminus, including neutral, aromatic, polar and basic residues.</text>
</comment>